<dbReference type="EMBL" id="CP044455">
    <property type="protein sequence ID" value="QIC69568.1"/>
    <property type="molecule type" value="Genomic_DNA"/>
</dbReference>
<feature type="region of interest" description="Disordered" evidence="1">
    <location>
        <begin position="26"/>
        <end position="49"/>
    </location>
</feature>
<dbReference type="Proteomes" id="UP000503440">
    <property type="component" value="Chromosome"/>
</dbReference>
<dbReference type="AlphaFoldDB" id="A0A6C0Y0B4"/>
<feature type="signal peptide" evidence="2">
    <location>
        <begin position="1"/>
        <end position="27"/>
    </location>
</feature>
<protein>
    <submittedName>
        <fullName evidence="3">Beta-propeller fold lactonase family protein</fullName>
    </submittedName>
</protein>
<dbReference type="InterPro" id="IPR015943">
    <property type="entry name" value="WD40/YVTN_repeat-like_dom_sf"/>
</dbReference>
<feature type="chain" id="PRO_5025471517" evidence="2">
    <location>
        <begin position="28"/>
        <end position="738"/>
    </location>
</feature>
<evidence type="ECO:0000313" key="3">
    <source>
        <dbReference type="EMBL" id="QIC69568.1"/>
    </source>
</evidence>
<accession>A0A6C0Y0B4</accession>
<evidence type="ECO:0000256" key="2">
    <source>
        <dbReference type="SAM" id="SignalP"/>
    </source>
</evidence>
<dbReference type="RefSeq" id="WP_163145540.1">
    <property type="nucleotide sequence ID" value="NZ_CP044455.1"/>
</dbReference>
<reference evidence="3 4" key="1">
    <citation type="submission" date="2019-09" db="EMBL/GenBank/DDBJ databases">
        <title>Non-baumannii Acinetobacter spp. carrying blaNDM-1 isolated in China.</title>
        <authorList>
            <person name="Cui C."/>
            <person name="Chen C."/>
            <person name="Sun J."/>
            <person name="Liu Y."/>
        </authorList>
    </citation>
    <scope>NUCLEOTIDE SEQUENCE [LARGE SCALE GENOMIC DNA]</scope>
    <source>
        <strain evidence="3 4">B18</strain>
    </source>
</reference>
<name>A0A6C0Y0B4_9GAMM</name>
<keyword evidence="2" id="KW-0732">Signal</keyword>
<evidence type="ECO:0000313" key="4">
    <source>
        <dbReference type="Proteomes" id="UP000503440"/>
    </source>
</evidence>
<dbReference type="PROSITE" id="PS51257">
    <property type="entry name" value="PROKAR_LIPOPROTEIN"/>
    <property type="match status" value="1"/>
</dbReference>
<dbReference type="Gene3D" id="2.130.10.10">
    <property type="entry name" value="YVTN repeat-like/Quinoprotein amine dehydrogenase"/>
    <property type="match status" value="1"/>
</dbReference>
<organism evidence="3 4">
    <name type="scientific">Acinetobacter indicus</name>
    <dbReference type="NCBI Taxonomy" id="756892"/>
    <lineage>
        <taxon>Bacteria</taxon>
        <taxon>Pseudomonadati</taxon>
        <taxon>Pseudomonadota</taxon>
        <taxon>Gammaproteobacteria</taxon>
        <taxon>Moraxellales</taxon>
        <taxon>Moraxellaceae</taxon>
        <taxon>Acinetobacter</taxon>
    </lineage>
</organism>
<evidence type="ECO:0000256" key="1">
    <source>
        <dbReference type="SAM" id="MobiDB-lite"/>
    </source>
</evidence>
<proteinExistence type="predicted"/>
<dbReference type="SUPFAM" id="SSF101898">
    <property type="entry name" value="NHL repeat"/>
    <property type="match status" value="1"/>
</dbReference>
<gene>
    <name evidence="3" type="ORF">FSC09_03670</name>
</gene>
<sequence length="738" mass="82405">MNKTLLSLAVILSMALTGCGGSDSNTAASSNPFAPAPVTPTSPGSTPDTTPVTASLINDVRFADLATEFSAQTFGLDSWNPKAMVVHQDILYVANDSAEASILRYDLKAKRVLSSIHAQNISGIGRPWNRLFDLSVHNDRLYAASYSSNRVDVFDLGSGEPQFLMSLGTGSWSGDQHNTVVVHPMSVAANDQYVFATDTHSRINVWKQSEISSTNHLKAKKYARLSLPNCGYNCSARLEAVGNLLYASFNNGMSYVYDLTHLEEGATNVAATRQENVGTRVFHAADDQRFYAAHTSGRIDSSALPNTQNLQNIFPAAEESFYKYRTAGASTDQQLAGALDIQVSQEHLFSLFNGKIVMMPLKRLQQFQSNTAATVTALKQQQAQSRSYVLQDGESWETLTNENLRHFYMDNILSANLQHQLLALQSYSAAPVRDLEIHARLKDTEQWFVLARLDHLDAFSQVKLKLNINENMHFPLLQGTGSVQLRNLGNFQQLPADLLELKISSATDPHVQKLMSLKPKWKIHFGNFAPETHGNWGKITPAYAREWVIMITNFAYLMNSPEFKHIWFNHKAVMGHDFFGNKGQVVGDGGYFTAAEYQKYYDEIMNRGEVTLGVTTVGGGLGGRNVLGVDTWLFYAHYFNTSIGIVGHEFGHHWGSHESAWAKGGYGLQEINQQLHQYLQRKQRLPYMDPELNKFHLTPRAELYNGVAENMRRPRPDSNVNHLERYFAANPLPETNQP</sequence>